<keyword evidence="1" id="KW-0175">Coiled coil</keyword>
<feature type="coiled-coil region" evidence="1">
    <location>
        <begin position="44"/>
        <end position="78"/>
    </location>
</feature>
<evidence type="ECO:0000256" key="1">
    <source>
        <dbReference type="SAM" id="Coils"/>
    </source>
</evidence>
<reference evidence="3 4" key="1">
    <citation type="submission" date="2021-04" db="EMBL/GenBank/DDBJ databases">
        <authorList>
            <person name="Bliznina A."/>
        </authorList>
    </citation>
    <scope>NUCLEOTIDE SEQUENCE [LARGE SCALE GENOMIC DNA]</scope>
</reference>
<keyword evidence="2" id="KW-0472">Membrane</keyword>
<evidence type="ECO:0000313" key="4">
    <source>
        <dbReference type="Proteomes" id="UP001158576"/>
    </source>
</evidence>
<proteinExistence type="predicted"/>
<evidence type="ECO:0000313" key="3">
    <source>
        <dbReference type="EMBL" id="CAG5110584.1"/>
    </source>
</evidence>
<protein>
    <submittedName>
        <fullName evidence="3">Oidioi.mRNA.OKI2018_I69.chr2.g4970.t1.cds</fullName>
    </submittedName>
</protein>
<name>A0ABN7T847_OIKDI</name>
<keyword evidence="4" id="KW-1185">Reference proteome</keyword>
<sequence length="104" mass="11482">MYVTNNFTKITNNTGPSLTAIFVASALTSAASSYVTSNIANGKIELLEKVIDDLTLMNTNLLEELRESSQAIARLTLQNSLFFQSLNIMIIVLSYHLTNVYDGF</sequence>
<gene>
    <name evidence="3" type="ORF">OKIOD_LOCUS13735</name>
</gene>
<feature type="transmembrane region" description="Helical" evidence="2">
    <location>
        <begin position="81"/>
        <end position="98"/>
    </location>
</feature>
<organism evidence="3 4">
    <name type="scientific">Oikopleura dioica</name>
    <name type="common">Tunicate</name>
    <dbReference type="NCBI Taxonomy" id="34765"/>
    <lineage>
        <taxon>Eukaryota</taxon>
        <taxon>Metazoa</taxon>
        <taxon>Chordata</taxon>
        <taxon>Tunicata</taxon>
        <taxon>Appendicularia</taxon>
        <taxon>Copelata</taxon>
        <taxon>Oikopleuridae</taxon>
        <taxon>Oikopleura</taxon>
    </lineage>
</organism>
<keyword evidence="2" id="KW-0812">Transmembrane</keyword>
<evidence type="ECO:0000256" key="2">
    <source>
        <dbReference type="SAM" id="Phobius"/>
    </source>
</evidence>
<accession>A0ABN7T847</accession>
<dbReference type="EMBL" id="OU015567">
    <property type="protein sequence ID" value="CAG5110584.1"/>
    <property type="molecule type" value="Genomic_DNA"/>
</dbReference>
<keyword evidence="2" id="KW-1133">Transmembrane helix</keyword>
<dbReference type="Proteomes" id="UP001158576">
    <property type="component" value="Chromosome 2"/>
</dbReference>